<organism evidence="1 2">
    <name type="scientific">Persea americana</name>
    <name type="common">Avocado</name>
    <dbReference type="NCBI Taxonomy" id="3435"/>
    <lineage>
        <taxon>Eukaryota</taxon>
        <taxon>Viridiplantae</taxon>
        <taxon>Streptophyta</taxon>
        <taxon>Embryophyta</taxon>
        <taxon>Tracheophyta</taxon>
        <taxon>Spermatophyta</taxon>
        <taxon>Magnoliopsida</taxon>
        <taxon>Magnoliidae</taxon>
        <taxon>Laurales</taxon>
        <taxon>Lauraceae</taxon>
        <taxon>Persea</taxon>
    </lineage>
</organism>
<reference evidence="1 2" key="1">
    <citation type="journal article" date="2022" name="Hortic Res">
        <title>A haplotype resolved chromosomal level avocado genome allows analysis of novel avocado genes.</title>
        <authorList>
            <person name="Nath O."/>
            <person name="Fletcher S.J."/>
            <person name="Hayward A."/>
            <person name="Shaw L.M."/>
            <person name="Masouleh A.K."/>
            <person name="Furtado A."/>
            <person name="Henry R.J."/>
            <person name="Mitter N."/>
        </authorList>
    </citation>
    <scope>NUCLEOTIDE SEQUENCE [LARGE SCALE GENOMIC DNA]</scope>
    <source>
        <strain evidence="2">cv. Hass</strain>
    </source>
</reference>
<proteinExistence type="predicted"/>
<evidence type="ECO:0000313" key="2">
    <source>
        <dbReference type="Proteomes" id="UP001234297"/>
    </source>
</evidence>
<dbReference type="Proteomes" id="UP001234297">
    <property type="component" value="Chromosome 12"/>
</dbReference>
<gene>
    <name evidence="1" type="ORF">MRB53_035420</name>
</gene>
<evidence type="ECO:0000313" key="1">
    <source>
        <dbReference type="EMBL" id="KAJ8616048.1"/>
    </source>
</evidence>
<keyword evidence="2" id="KW-1185">Reference proteome</keyword>
<protein>
    <submittedName>
        <fullName evidence="1">Uncharacterized protein</fullName>
    </submittedName>
</protein>
<dbReference type="EMBL" id="CM056820">
    <property type="protein sequence ID" value="KAJ8616048.1"/>
    <property type="molecule type" value="Genomic_DNA"/>
</dbReference>
<name>A0ACC2K544_PERAE</name>
<accession>A0ACC2K544</accession>
<sequence length="545" mass="62120">MGFLSVLLAILGFGFGLPLGLLVGYFLFICVEPTDVKDPIIRPLHELDSKTLRALRHEIPHWVKNPDYDRVDWLNKFVLDLWPFLDKAICGIIRSTAKPIFDQYTGKFFIESIEFDSLTLGSLPPTIHGVKVYETQERDLVIEPAVRWAGNPNITIVVNVFSLQMTVQLLDLQIFFLPRVTLKPLVPAFPCFANVSVSLMDKPHVDFGLKLLGVDIMAIPGLYRFIQEFVKEQVASYYHWPNTLEIPILDGSSGAMKKPVGILHVKVVRALNLSKMDLFGKSDPYVKLKMSGERLPTKKTSIKMKNLNPEWNEQFKLIVKDPETQVLELRVYDWEKVGMHDKLGMQVVPLRLLTPHVTKEFTLDLLKNMNPNDPQNKMNRGKIMLEMTFDPFKDDNDMFCAGTSDGDGNKDNGAEEGSINSPSNGGLLSVAIQGAEDVEGKYHNNPYAVILFRGEQKKTKVIKKSRDPRWDEEFQFMLEEAPIDDRIHIEVMSRRRLSIFHSKESLGHVDIKLMDVVNNGRINEKYHLINSKNGLIHIEIGWKTI</sequence>
<comment type="caution">
    <text evidence="1">The sequence shown here is derived from an EMBL/GenBank/DDBJ whole genome shotgun (WGS) entry which is preliminary data.</text>
</comment>